<organism evidence="1 2">
    <name type="scientific">Paramecium octaurelia</name>
    <dbReference type="NCBI Taxonomy" id="43137"/>
    <lineage>
        <taxon>Eukaryota</taxon>
        <taxon>Sar</taxon>
        <taxon>Alveolata</taxon>
        <taxon>Ciliophora</taxon>
        <taxon>Intramacronucleata</taxon>
        <taxon>Oligohymenophorea</taxon>
        <taxon>Peniculida</taxon>
        <taxon>Parameciidae</taxon>
        <taxon>Paramecium</taxon>
    </lineage>
</organism>
<proteinExistence type="predicted"/>
<evidence type="ECO:0000313" key="1">
    <source>
        <dbReference type="EMBL" id="CAD8197733.1"/>
    </source>
</evidence>
<dbReference type="Proteomes" id="UP000683925">
    <property type="component" value="Unassembled WGS sequence"/>
</dbReference>
<keyword evidence="2" id="KW-1185">Reference proteome</keyword>
<evidence type="ECO:0000313" key="2">
    <source>
        <dbReference type="Proteomes" id="UP000683925"/>
    </source>
</evidence>
<gene>
    <name evidence="1" type="ORF">POCTA_138.1.T1150043</name>
</gene>
<accession>A0A8S1XA63</accession>
<sequence>MEYIFWEVDQKSKKENGYMVDYMMDLVENGELGQSM</sequence>
<dbReference type="AlphaFoldDB" id="A0A8S1XA63"/>
<protein>
    <submittedName>
        <fullName evidence="1">Uncharacterized protein</fullName>
    </submittedName>
</protein>
<reference evidence="1" key="1">
    <citation type="submission" date="2021-01" db="EMBL/GenBank/DDBJ databases">
        <authorList>
            <consortium name="Genoscope - CEA"/>
            <person name="William W."/>
        </authorList>
    </citation>
    <scope>NUCLEOTIDE SEQUENCE</scope>
</reference>
<dbReference type="EMBL" id="CAJJDP010000115">
    <property type="protein sequence ID" value="CAD8197733.1"/>
    <property type="molecule type" value="Genomic_DNA"/>
</dbReference>
<name>A0A8S1XA63_PAROT</name>
<comment type="caution">
    <text evidence="1">The sequence shown here is derived from an EMBL/GenBank/DDBJ whole genome shotgun (WGS) entry which is preliminary data.</text>
</comment>